<dbReference type="GeneID" id="119723387"/>
<keyword evidence="3" id="KW-0378">Hydrolase</keyword>
<feature type="active site" description="Proton donor" evidence="5">
    <location>
        <position position="102"/>
    </location>
</feature>
<dbReference type="NCBIfam" id="TIGR02244">
    <property type="entry name" value="HAD-IG-Ncltidse"/>
    <property type="match status" value="1"/>
</dbReference>
<feature type="binding site" evidence="6">
    <location>
        <position position="384"/>
    </location>
    <ligand>
        <name>Mg(2+)</name>
        <dbReference type="ChEBI" id="CHEBI:18420"/>
    </ligand>
</feature>
<keyword evidence="4 6" id="KW-0460">Magnesium</keyword>
<dbReference type="InterPro" id="IPR023214">
    <property type="entry name" value="HAD_sf"/>
</dbReference>
<dbReference type="PIRSF" id="PIRSF017434">
    <property type="entry name" value="Purine_5'-nucleotidase"/>
    <property type="match status" value="1"/>
</dbReference>
<evidence type="ECO:0008006" key="9">
    <source>
        <dbReference type="Google" id="ProtNLM"/>
    </source>
</evidence>
<evidence type="ECO:0000256" key="5">
    <source>
        <dbReference type="PIRSR" id="PIRSR017434-1"/>
    </source>
</evidence>
<dbReference type="InterPro" id="IPR036412">
    <property type="entry name" value="HAD-like_sf"/>
</dbReference>
<dbReference type="PANTHER" id="PTHR12103:SF12">
    <property type="entry name" value="FI20020P1"/>
    <property type="match status" value="1"/>
</dbReference>
<sequence>MTIKMAASITNFARRFYNTCRHLRRFTSTIGLRPVRQLCTSITDDDVGKLITDSDLWNEYNTTKAYCEQFALNHCINVEPKTVFANNEVNMSDIEVYGFDYDYTLACYTKHLHYLIYNQAVENLVERKMFPPGIKNMEYSPEFAIRGLHFDTKRGYLLKIDAFQHIQLGTVYRGKQPVSDEEVRASYQGTHISESLMTPGPVSHPIKQLMDLFAIPEMALLANVAEYLTENEIDYDPEYLFTDIHNAVKEVHISGIMHKEVVGNVEKYLETGTGIPEYIKMLHEGGKQLFLMTNSPFHFVDEGMKYLLGPDWIDLFNVIITQARKPLFFQDTTRPFRFIYRKTGMPSWARVTKLTKGKIYLQGNMEQFSKLTQWDPSTVLYFGDHVYSDLVDPCLKNGWRTGGIIPELDDEIAICNSVPFKHALTWLVLLQELIQKHQVHTDPGCQAVVQEWLRERTQVRNTTKSLFNPQFGSVFRTFHNPSYFTSRLCRFADIYMSCLGNLNSYSLTHTFYPRRSALPHELSYSNVLEL</sequence>
<dbReference type="OMA" id="LWARGNR"/>
<dbReference type="RefSeq" id="XP_038049928.1">
    <property type="nucleotide sequence ID" value="XM_038194000.1"/>
</dbReference>
<proteinExistence type="inferred from homology"/>
<dbReference type="InterPro" id="IPR016695">
    <property type="entry name" value="Pur_nucleotidase"/>
</dbReference>
<feature type="binding site" evidence="6">
    <location>
        <position position="100"/>
    </location>
    <ligand>
        <name>Mg(2+)</name>
        <dbReference type="ChEBI" id="CHEBI:18420"/>
    </ligand>
</feature>
<feature type="active site" description="Nucleophile" evidence="5">
    <location>
        <position position="100"/>
    </location>
</feature>
<evidence type="ECO:0000256" key="2">
    <source>
        <dbReference type="ARBA" id="ARBA00022723"/>
    </source>
</evidence>
<organism evidence="7 8">
    <name type="scientific">Patiria miniata</name>
    <name type="common">Bat star</name>
    <name type="synonym">Asterina miniata</name>
    <dbReference type="NCBI Taxonomy" id="46514"/>
    <lineage>
        <taxon>Eukaryota</taxon>
        <taxon>Metazoa</taxon>
        <taxon>Echinodermata</taxon>
        <taxon>Eleutherozoa</taxon>
        <taxon>Asterozoa</taxon>
        <taxon>Asteroidea</taxon>
        <taxon>Valvatacea</taxon>
        <taxon>Valvatida</taxon>
        <taxon>Asterinidae</taxon>
        <taxon>Patiria</taxon>
    </lineage>
</organism>
<evidence type="ECO:0000256" key="3">
    <source>
        <dbReference type="ARBA" id="ARBA00022801"/>
    </source>
</evidence>
<dbReference type="OrthoDB" id="409330at2759"/>
<comment type="cofactor">
    <cofactor evidence="6">
        <name>Mg(2+)</name>
        <dbReference type="ChEBI" id="CHEBI:18420"/>
    </cofactor>
    <text evidence="6">Binds 1 Mg(2+) ion per subunit.</text>
</comment>
<dbReference type="Gene3D" id="3.40.50.1000">
    <property type="entry name" value="HAD superfamily/HAD-like"/>
    <property type="match status" value="1"/>
</dbReference>
<evidence type="ECO:0000256" key="4">
    <source>
        <dbReference type="ARBA" id="ARBA00022842"/>
    </source>
</evidence>
<accession>A0A913ZDS0</accession>
<dbReference type="InterPro" id="IPR008380">
    <property type="entry name" value="HAD-SF_hydro_IG_5-nucl"/>
</dbReference>
<reference evidence="7" key="1">
    <citation type="submission" date="2022-11" db="UniProtKB">
        <authorList>
            <consortium name="EnsemblMetazoa"/>
        </authorList>
    </citation>
    <scope>IDENTIFICATION</scope>
</reference>
<feature type="binding site" evidence="6">
    <location>
        <position position="102"/>
    </location>
    <ligand>
        <name>GMP</name>
        <dbReference type="ChEBI" id="CHEBI:58115"/>
    </ligand>
</feature>
<dbReference type="PANTHER" id="PTHR12103">
    <property type="entry name" value="5'-NUCLEOTIDASE DOMAIN-CONTAINING"/>
    <property type="match status" value="1"/>
</dbReference>
<keyword evidence="8" id="KW-1185">Reference proteome</keyword>
<evidence type="ECO:0000256" key="6">
    <source>
        <dbReference type="PIRSR" id="PIRSR017434-2"/>
    </source>
</evidence>
<dbReference type="GO" id="GO:0046872">
    <property type="term" value="F:metal ion binding"/>
    <property type="evidence" value="ECO:0007669"/>
    <property type="project" value="UniProtKB-KW"/>
</dbReference>
<dbReference type="EnsemblMetazoa" id="XM_038194000.1">
    <property type="protein sequence ID" value="XP_038049928.1"/>
    <property type="gene ID" value="LOC119723387"/>
</dbReference>
<dbReference type="Proteomes" id="UP000887568">
    <property type="component" value="Unplaced"/>
</dbReference>
<name>A0A913ZDS0_PATMI</name>
<dbReference type="GO" id="GO:0008253">
    <property type="term" value="F:5'-nucleotidase activity"/>
    <property type="evidence" value="ECO:0007669"/>
    <property type="project" value="TreeGrafter"/>
</dbReference>
<evidence type="ECO:0000256" key="1">
    <source>
        <dbReference type="ARBA" id="ARBA00009589"/>
    </source>
</evidence>
<evidence type="ECO:0000313" key="8">
    <source>
        <dbReference type="Proteomes" id="UP000887568"/>
    </source>
</evidence>
<dbReference type="Pfam" id="PF05761">
    <property type="entry name" value="5_nucleotid"/>
    <property type="match status" value="1"/>
</dbReference>
<protein>
    <recommendedName>
        <fullName evidence="9">5'-nucleotidase domain-containing protein 3</fullName>
    </recommendedName>
</protein>
<comment type="similarity">
    <text evidence="1">Belongs to the 5'(3')-deoxyribonucleotidase family.</text>
</comment>
<dbReference type="AlphaFoldDB" id="A0A913ZDS0"/>
<evidence type="ECO:0000313" key="7">
    <source>
        <dbReference type="EnsemblMetazoa" id="XP_038049928.1"/>
    </source>
</evidence>
<keyword evidence="2 6" id="KW-0479">Metal-binding</keyword>
<dbReference type="SUPFAM" id="SSF56784">
    <property type="entry name" value="HAD-like"/>
    <property type="match status" value="1"/>
</dbReference>